<accession>A0ABP8VYR3</accession>
<proteinExistence type="predicted"/>
<evidence type="ECO:0000256" key="1">
    <source>
        <dbReference type="SAM" id="MobiDB-lite"/>
    </source>
</evidence>
<sequence length="181" mass="19820">MAEARPYVSRRLSGAPGAVVDEVRARLDDGEELLAAVAVAKVFPPLDVVVVTPWRVLAGMRRQLDDEGWRVRLAREDVAEVEVTGFMDNVRFVMRDGGEVKVGNLIDAHDERPLREALGLPVTEPEPAESDASEGPGDELSSLDDLLAGPDTETEAAPHAPAATWELYDPPPPAHHRHRRR</sequence>
<feature type="compositionally biased region" description="Low complexity" evidence="1">
    <location>
        <begin position="155"/>
        <end position="166"/>
    </location>
</feature>
<name>A0ABP8VYR3_9ACTN</name>
<dbReference type="Proteomes" id="UP001500621">
    <property type="component" value="Unassembled WGS sequence"/>
</dbReference>
<organism evidence="2 3">
    <name type="scientific">Nocardioides nanhaiensis</name>
    <dbReference type="NCBI Taxonomy" id="1476871"/>
    <lineage>
        <taxon>Bacteria</taxon>
        <taxon>Bacillati</taxon>
        <taxon>Actinomycetota</taxon>
        <taxon>Actinomycetes</taxon>
        <taxon>Propionibacteriales</taxon>
        <taxon>Nocardioidaceae</taxon>
        <taxon>Nocardioides</taxon>
    </lineage>
</organism>
<feature type="region of interest" description="Disordered" evidence="1">
    <location>
        <begin position="118"/>
        <end position="181"/>
    </location>
</feature>
<keyword evidence="3" id="KW-1185">Reference proteome</keyword>
<evidence type="ECO:0000313" key="2">
    <source>
        <dbReference type="EMBL" id="GAA4674592.1"/>
    </source>
</evidence>
<evidence type="ECO:0000313" key="3">
    <source>
        <dbReference type="Proteomes" id="UP001500621"/>
    </source>
</evidence>
<dbReference type="RefSeq" id="WP_345263193.1">
    <property type="nucleotide sequence ID" value="NZ_BAABIM010000001.1"/>
</dbReference>
<gene>
    <name evidence="2" type="ORF">GCM10023226_09710</name>
</gene>
<reference evidence="3" key="1">
    <citation type="journal article" date="2019" name="Int. J. Syst. Evol. Microbiol.">
        <title>The Global Catalogue of Microorganisms (GCM) 10K type strain sequencing project: providing services to taxonomists for standard genome sequencing and annotation.</title>
        <authorList>
            <consortium name="The Broad Institute Genomics Platform"/>
            <consortium name="The Broad Institute Genome Sequencing Center for Infectious Disease"/>
            <person name="Wu L."/>
            <person name="Ma J."/>
        </authorList>
    </citation>
    <scope>NUCLEOTIDE SEQUENCE [LARGE SCALE GENOMIC DNA]</scope>
    <source>
        <strain evidence="3">JCM 18127</strain>
    </source>
</reference>
<dbReference type="EMBL" id="BAABIM010000001">
    <property type="protein sequence ID" value="GAA4674592.1"/>
    <property type="molecule type" value="Genomic_DNA"/>
</dbReference>
<protein>
    <submittedName>
        <fullName evidence="2">Uncharacterized protein</fullName>
    </submittedName>
</protein>
<comment type="caution">
    <text evidence="2">The sequence shown here is derived from an EMBL/GenBank/DDBJ whole genome shotgun (WGS) entry which is preliminary data.</text>
</comment>